<evidence type="ECO:0000313" key="2">
    <source>
        <dbReference type="EMBL" id="HAF73302.1"/>
    </source>
</evidence>
<dbReference type="Proteomes" id="UP000260925">
    <property type="component" value="Unassembled WGS sequence"/>
</dbReference>
<reference evidence="2 3" key="1">
    <citation type="journal article" date="2018" name="Nat. Biotechnol.">
        <title>A standardized bacterial taxonomy based on genome phylogeny substantially revises the tree of life.</title>
        <authorList>
            <person name="Parks D.H."/>
            <person name="Chuvochina M."/>
            <person name="Waite D.W."/>
            <person name="Rinke C."/>
            <person name="Skarshewski A."/>
            <person name="Chaumeil P.A."/>
            <person name="Hugenholtz P."/>
        </authorList>
    </citation>
    <scope>NUCLEOTIDE SEQUENCE [LARGE SCALE GENOMIC DNA]</scope>
    <source>
        <strain evidence="2">UBA9851</strain>
    </source>
</reference>
<comment type="caution">
    <text evidence="2">The sequence shown here is derived from an EMBL/GenBank/DDBJ whole genome shotgun (WGS) entry which is preliminary data.</text>
</comment>
<name>A0A3B9QWI8_9CORY</name>
<protein>
    <recommendedName>
        <fullName evidence="1">Gp28/Gp37-like domain-containing protein</fullName>
    </recommendedName>
</protein>
<gene>
    <name evidence="2" type="ORF">DCL06_11305</name>
</gene>
<evidence type="ECO:0000313" key="3">
    <source>
        <dbReference type="Proteomes" id="UP000260925"/>
    </source>
</evidence>
<evidence type="ECO:0000259" key="1">
    <source>
        <dbReference type="Pfam" id="PF14594"/>
    </source>
</evidence>
<dbReference type="EMBL" id="DMDD01000268">
    <property type="protein sequence ID" value="HAF73302.1"/>
    <property type="molecule type" value="Genomic_DNA"/>
</dbReference>
<feature type="domain" description="Gp28/Gp37-like" evidence="1">
    <location>
        <begin position="46"/>
        <end position="486"/>
    </location>
</feature>
<dbReference type="Pfam" id="PF14594">
    <property type="entry name" value="Sipho_Gp37"/>
    <property type="match status" value="1"/>
</dbReference>
<sequence length="529" mass="57574">MSSMQDTMFDLLTAEQDQRDAELAPTPFVQFWVGQGKLTLWAPGSGNRDLKWGERDLEHGTASVTLPGTQTWDEYFEDEVDTYAARIMSCDMPGGYRVAYLLTSVDRVPDGDGHAWNVTCVSLSRMLDFSLWPDPLLPAELQISGVYRGIGPGATAWKTAAALNLCRLQSELWSVPVTSPFDPGTWNLVAKAMDPIIINPRRIGVLDTSDWVVTEWCMDSAWDAAVEICKAGDMSIRCDLWLPGDEQPFPEFVKLTEPKLVVDLVPSPRQLTFTGTLVDGAIRQAIQLVDDMWDWITYPILDPAGGILDTLSGDPLTAGIPVYRAGQWSPIADATKTITYPTSSRSTVGGKSPDWVNTIAADLVGGAVAALGAQINFPGLKIGFLEKMAQNRILSYHSIEDRALAGEAGRWRLRESFAGSQTTALSLQAADAAKTDRWNNRGRISRKITVTNGSPYWVGRHLRVGWPVAVEHDDGTADVEVVSGIDFTEGGPVTITVGVPEPDAPGVWALGKIREVSGWVNRLATSGNG</sequence>
<dbReference type="AlphaFoldDB" id="A0A3B9QWI8"/>
<dbReference type="InterPro" id="IPR029432">
    <property type="entry name" value="Gp28/Gp37-like_dom"/>
</dbReference>
<organism evidence="2 3">
    <name type="scientific">Corynebacterium variabile</name>
    <dbReference type="NCBI Taxonomy" id="1727"/>
    <lineage>
        <taxon>Bacteria</taxon>
        <taxon>Bacillati</taxon>
        <taxon>Actinomycetota</taxon>
        <taxon>Actinomycetes</taxon>
        <taxon>Mycobacteriales</taxon>
        <taxon>Corynebacteriaceae</taxon>
        <taxon>Corynebacterium</taxon>
    </lineage>
</organism>
<proteinExistence type="predicted"/>
<accession>A0A3B9QWI8</accession>